<accession>A0AAE0NYP3</accession>
<reference evidence="2" key="1">
    <citation type="journal article" date="2023" name="Mol. Phylogenet. Evol.">
        <title>Genome-scale phylogeny and comparative genomics of the fungal order Sordariales.</title>
        <authorList>
            <person name="Hensen N."/>
            <person name="Bonometti L."/>
            <person name="Westerberg I."/>
            <person name="Brannstrom I.O."/>
            <person name="Guillou S."/>
            <person name="Cros-Aarteil S."/>
            <person name="Calhoun S."/>
            <person name="Haridas S."/>
            <person name="Kuo A."/>
            <person name="Mondo S."/>
            <person name="Pangilinan J."/>
            <person name="Riley R."/>
            <person name="LaButti K."/>
            <person name="Andreopoulos B."/>
            <person name="Lipzen A."/>
            <person name="Chen C."/>
            <person name="Yan M."/>
            <person name="Daum C."/>
            <person name="Ng V."/>
            <person name="Clum A."/>
            <person name="Steindorff A."/>
            <person name="Ohm R.A."/>
            <person name="Martin F."/>
            <person name="Silar P."/>
            <person name="Natvig D.O."/>
            <person name="Lalanne C."/>
            <person name="Gautier V."/>
            <person name="Ament-Velasquez S.L."/>
            <person name="Kruys A."/>
            <person name="Hutchinson M.I."/>
            <person name="Powell A.J."/>
            <person name="Barry K."/>
            <person name="Miller A.N."/>
            <person name="Grigoriev I.V."/>
            <person name="Debuchy R."/>
            <person name="Gladieux P."/>
            <person name="Hiltunen Thoren M."/>
            <person name="Johannesson H."/>
        </authorList>
    </citation>
    <scope>NUCLEOTIDE SEQUENCE</scope>
    <source>
        <strain evidence="2">CBS 232.78</strain>
    </source>
</reference>
<keyword evidence="3" id="KW-1185">Reference proteome</keyword>
<dbReference type="AlphaFoldDB" id="A0AAE0NYP3"/>
<proteinExistence type="predicted"/>
<protein>
    <submittedName>
        <fullName evidence="2">Uncharacterized protein</fullName>
    </submittedName>
</protein>
<gene>
    <name evidence="2" type="ORF">B0H63DRAFT_519085</name>
</gene>
<comment type="caution">
    <text evidence="2">The sequence shown here is derived from an EMBL/GenBank/DDBJ whole genome shotgun (WGS) entry which is preliminary data.</text>
</comment>
<name>A0AAE0NYP3_9PEZI</name>
<dbReference type="EMBL" id="JAULSW010000002">
    <property type="protein sequence ID" value="KAK3389850.1"/>
    <property type="molecule type" value="Genomic_DNA"/>
</dbReference>
<organism evidence="2 3">
    <name type="scientific">Podospora didyma</name>
    <dbReference type="NCBI Taxonomy" id="330526"/>
    <lineage>
        <taxon>Eukaryota</taxon>
        <taxon>Fungi</taxon>
        <taxon>Dikarya</taxon>
        <taxon>Ascomycota</taxon>
        <taxon>Pezizomycotina</taxon>
        <taxon>Sordariomycetes</taxon>
        <taxon>Sordariomycetidae</taxon>
        <taxon>Sordariales</taxon>
        <taxon>Podosporaceae</taxon>
        <taxon>Podospora</taxon>
    </lineage>
</organism>
<keyword evidence="1" id="KW-0175">Coiled coil</keyword>
<evidence type="ECO:0000313" key="2">
    <source>
        <dbReference type="EMBL" id="KAK3389850.1"/>
    </source>
</evidence>
<reference evidence="2" key="2">
    <citation type="submission" date="2023-06" db="EMBL/GenBank/DDBJ databases">
        <authorList>
            <consortium name="Lawrence Berkeley National Laboratory"/>
            <person name="Haridas S."/>
            <person name="Hensen N."/>
            <person name="Bonometti L."/>
            <person name="Westerberg I."/>
            <person name="Brannstrom I.O."/>
            <person name="Guillou S."/>
            <person name="Cros-Aarteil S."/>
            <person name="Calhoun S."/>
            <person name="Kuo A."/>
            <person name="Mondo S."/>
            <person name="Pangilinan J."/>
            <person name="Riley R."/>
            <person name="LaButti K."/>
            <person name="Andreopoulos B."/>
            <person name="Lipzen A."/>
            <person name="Chen C."/>
            <person name="Yanf M."/>
            <person name="Daum C."/>
            <person name="Ng V."/>
            <person name="Clum A."/>
            <person name="Steindorff A."/>
            <person name="Ohm R."/>
            <person name="Martin F."/>
            <person name="Silar P."/>
            <person name="Natvig D."/>
            <person name="Lalanne C."/>
            <person name="Gautier V."/>
            <person name="Ament-velasquez S.L."/>
            <person name="Kruys A."/>
            <person name="Hutchinson M.I."/>
            <person name="Powell A.J."/>
            <person name="Barry K."/>
            <person name="Miller A.N."/>
            <person name="Grigoriev I.V."/>
            <person name="Debuchy R."/>
            <person name="Gladieux P."/>
            <person name="Thoren M.H."/>
            <person name="Johannesson H."/>
        </authorList>
    </citation>
    <scope>NUCLEOTIDE SEQUENCE</scope>
    <source>
        <strain evidence="2">CBS 232.78</strain>
    </source>
</reference>
<sequence>MEHFLSAEPDVDWATKPLERIQQLRRQVTSILEPEANRYVKTLAQKKDAIAALEAQNRQQILDSAKIAYGSLEAVVSALLSIEKGDKPLSRQSETLVAVLDAAADKFSDLSKVSEENMMELGEKAGDCMELGDSAGRFVSDLESKIGALNALISPTFESKNVHDRVLQDKREREGTLRWQLSDAQSSALDVGNAILSWFGSSAVDDAQQRVRDANQALDENLRHQNQAIEDSRRFYRLAIAVRNASAAIFGLKVKVQDMAAEFDAEYSAVTDAQDVENRLCEGLLQLRNHIVSGDWTTTRDKSLQVVLKLLAADDEVLQRQDYFEDAEARIKEAITAVLGDGSVQKLIDGVPLVMEQQLDAALAY</sequence>
<feature type="coiled-coil region" evidence="1">
    <location>
        <begin position="36"/>
        <end position="63"/>
    </location>
</feature>
<evidence type="ECO:0000256" key="1">
    <source>
        <dbReference type="SAM" id="Coils"/>
    </source>
</evidence>
<dbReference type="Proteomes" id="UP001285441">
    <property type="component" value="Unassembled WGS sequence"/>
</dbReference>
<evidence type="ECO:0000313" key="3">
    <source>
        <dbReference type="Proteomes" id="UP001285441"/>
    </source>
</evidence>